<evidence type="ECO:0008006" key="4">
    <source>
        <dbReference type="Google" id="ProtNLM"/>
    </source>
</evidence>
<keyword evidence="3" id="KW-1185">Reference proteome</keyword>
<name>B5I659_STRX2</name>
<feature type="region of interest" description="Disordered" evidence="1">
    <location>
        <begin position="128"/>
        <end position="151"/>
    </location>
</feature>
<evidence type="ECO:0000313" key="3">
    <source>
        <dbReference type="Proteomes" id="UP000002785"/>
    </source>
</evidence>
<dbReference type="eggNOG" id="ENOG5032KPX">
    <property type="taxonomic scope" value="Bacteria"/>
</dbReference>
<evidence type="ECO:0000256" key="1">
    <source>
        <dbReference type="SAM" id="MobiDB-lite"/>
    </source>
</evidence>
<dbReference type="Gene3D" id="1.10.10.10">
    <property type="entry name" value="Winged helix-like DNA-binding domain superfamily/Winged helix DNA-binding domain"/>
    <property type="match status" value="1"/>
</dbReference>
<dbReference type="EMBL" id="CM000951">
    <property type="protein sequence ID" value="EDY60564.1"/>
    <property type="molecule type" value="Genomic_DNA"/>
</dbReference>
<evidence type="ECO:0000313" key="2">
    <source>
        <dbReference type="EMBL" id="EDY60564.1"/>
    </source>
</evidence>
<organism evidence="2 3">
    <name type="scientific">Streptomyces sviceus (strain ATCC 29083 / DSM 924 / JCM 4929 / NBRC 13980 / NCIMB 11184 / NRRL 5439 / UC 5370)</name>
    <dbReference type="NCBI Taxonomy" id="463191"/>
    <lineage>
        <taxon>Bacteria</taxon>
        <taxon>Bacillati</taxon>
        <taxon>Actinomycetota</taxon>
        <taxon>Actinomycetes</taxon>
        <taxon>Kitasatosporales</taxon>
        <taxon>Streptomycetaceae</taxon>
        <taxon>Streptomyces</taxon>
    </lineage>
</organism>
<dbReference type="InterPro" id="IPR036388">
    <property type="entry name" value="WH-like_DNA-bd_sf"/>
</dbReference>
<feature type="compositionally biased region" description="Basic and acidic residues" evidence="1">
    <location>
        <begin position="128"/>
        <end position="145"/>
    </location>
</feature>
<dbReference type="Proteomes" id="UP000002785">
    <property type="component" value="Chromosome"/>
</dbReference>
<feature type="compositionally biased region" description="Low complexity" evidence="1">
    <location>
        <begin position="80"/>
        <end position="99"/>
    </location>
</feature>
<dbReference type="HOGENOM" id="CLU_075313_0_0_11"/>
<feature type="region of interest" description="Disordered" evidence="1">
    <location>
        <begin position="60"/>
        <end position="111"/>
    </location>
</feature>
<sequence>MTSQSAATLRSRYVAQAASDLEENRRRQQELAERINVLKQEEALLSDILNLAERYASFADASRVPEQSQDEPPVAKAKRAPAGTTARRSASAKSAPATKTAKDGAKAKSHQPLLGDLLAELLGQYKEPRPAKELRDELLAKHPDRSPTPQVVRNTLESLVAKGRIRRHKQQRSVMYTLVKQGGTDTD</sequence>
<gene>
    <name evidence="2" type="ORF">SSEG_07144</name>
</gene>
<dbReference type="RefSeq" id="WP_007379539.1">
    <property type="nucleotide sequence ID" value="NZ_CM000951.1"/>
</dbReference>
<accession>B5I659</accession>
<reference evidence="2" key="1">
    <citation type="submission" date="2009-10" db="EMBL/GenBank/DDBJ databases">
        <title>The genome sequence of Streptomyces sviceus strain ATCC 29083.</title>
        <authorList>
            <consortium name="The Broad Institute Genome Sequencing Platform"/>
            <consortium name="Broad Institute Microbial Sequencing Center"/>
            <person name="Fischbach M."/>
            <person name="Godfrey P."/>
            <person name="Ward D."/>
            <person name="Young S."/>
            <person name="Zeng Q."/>
            <person name="Koehrsen M."/>
            <person name="Alvarado L."/>
            <person name="Berlin A.M."/>
            <person name="Bochicchio J."/>
            <person name="Borenstein D."/>
            <person name="Chapman S.B."/>
            <person name="Chen Z."/>
            <person name="Engels R."/>
            <person name="Freedman E."/>
            <person name="Gellesch M."/>
            <person name="Goldberg J."/>
            <person name="Griggs A."/>
            <person name="Gujja S."/>
            <person name="Heilman E.R."/>
            <person name="Heiman D.I."/>
            <person name="Hepburn T.A."/>
            <person name="Howarth C."/>
            <person name="Jen D."/>
            <person name="Larson L."/>
            <person name="Lewis B."/>
            <person name="Mehta T."/>
            <person name="Park D."/>
            <person name="Pearson M."/>
            <person name="Richards J."/>
            <person name="Roberts A."/>
            <person name="Saif S."/>
            <person name="Shea T.D."/>
            <person name="Shenoy N."/>
            <person name="Sisk P."/>
            <person name="Stolte C."/>
            <person name="Sykes S.N."/>
            <person name="Thomson T."/>
            <person name="Walk T."/>
            <person name="White J."/>
            <person name="Yandava C."/>
            <person name="Straight P."/>
            <person name="Clardy J."/>
            <person name="Hung D."/>
            <person name="Kolter R."/>
            <person name="Mekalanos J."/>
            <person name="Walker S."/>
            <person name="Walsh C.T."/>
            <person name="Wieland-Brown L.C."/>
            <person name="Haas B."/>
            <person name="Nusbaum C."/>
            <person name="Birren B."/>
        </authorList>
    </citation>
    <scope>NUCLEOTIDE SEQUENCE [LARGE SCALE GENOMIC DNA]</scope>
    <source>
        <strain evidence="2">ATCC 29083</strain>
    </source>
</reference>
<proteinExistence type="predicted"/>
<dbReference type="OrthoDB" id="4248306at2"/>
<protein>
    <recommendedName>
        <fullName evidence="4">Regulatory protein</fullName>
    </recommendedName>
</protein>
<feature type="region of interest" description="Disordered" evidence="1">
    <location>
        <begin position="1"/>
        <end position="28"/>
    </location>
</feature>
<dbReference type="AlphaFoldDB" id="B5I659"/>